<dbReference type="AlphaFoldDB" id="A0ABC8YGH5"/>
<gene>
    <name evidence="1" type="ORF">URODEC1_LOCUS33007</name>
</gene>
<accession>A0ABC8YGH5</accession>
<sequence length="272" mass="29606">MRALVEQMESFKEKAASHVSNLALVEPRFFTDLAKSLAAPEHPALNLPVTSNAERTRALEIYSELQEIQNSLMEAPANKTGAVARWLRMFAALPKDLDTLISNLKALAERLASPAGAPAEEAAAVEVEYEARSFLGKLDAAHAGTKDELKRGKEGHELLETRRRSVALELEGVTTRLHKYESLAATARREKAALSEQTGTISGYLTSYDAALASVCADINVLEKRHADVAALVEKADQRRQLDADNPPDVATVLAYPVKELLESVQLEGDGH</sequence>
<proteinExistence type="predicted"/>
<dbReference type="EMBL" id="OZ075126">
    <property type="protein sequence ID" value="CAL4941408.1"/>
    <property type="molecule type" value="Genomic_DNA"/>
</dbReference>
<keyword evidence="2" id="KW-1185">Reference proteome</keyword>
<evidence type="ECO:0000313" key="2">
    <source>
        <dbReference type="Proteomes" id="UP001497457"/>
    </source>
</evidence>
<name>A0ABC8YGH5_9POAL</name>
<dbReference type="Proteomes" id="UP001497457">
    <property type="component" value="Chromosome 16b"/>
</dbReference>
<organism evidence="1 2">
    <name type="scientific">Urochloa decumbens</name>
    <dbReference type="NCBI Taxonomy" id="240449"/>
    <lineage>
        <taxon>Eukaryota</taxon>
        <taxon>Viridiplantae</taxon>
        <taxon>Streptophyta</taxon>
        <taxon>Embryophyta</taxon>
        <taxon>Tracheophyta</taxon>
        <taxon>Spermatophyta</taxon>
        <taxon>Magnoliopsida</taxon>
        <taxon>Liliopsida</taxon>
        <taxon>Poales</taxon>
        <taxon>Poaceae</taxon>
        <taxon>PACMAD clade</taxon>
        <taxon>Panicoideae</taxon>
        <taxon>Panicodae</taxon>
        <taxon>Paniceae</taxon>
        <taxon>Melinidinae</taxon>
        <taxon>Urochloa</taxon>
    </lineage>
</organism>
<reference evidence="2" key="1">
    <citation type="submission" date="2024-06" db="EMBL/GenBank/DDBJ databases">
        <authorList>
            <person name="Ryan C."/>
        </authorList>
    </citation>
    <scope>NUCLEOTIDE SEQUENCE [LARGE SCALE GENOMIC DNA]</scope>
</reference>
<reference evidence="1 2" key="2">
    <citation type="submission" date="2024-10" db="EMBL/GenBank/DDBJ databases">
        <authorList>
            <person name="Ryan C."/>
        </authorList>
    </citation>
    <scope>NUCLEOTIDE SEQUENCE [LARGE SCALE GENOMIC DNA]</scope>
</reference>
<evidence type="ECO:0000313" key="1">
    <source>
        <dbReference type="EMBL" id="CAL4941408.1"/>
    </source>
</evidence>
<protein>
    <submittedName>
        <fullName evidence="1">Uncharacterized protein</fullName>
    </submittedName>
</protein>